<dbReference type="Proteomes" id="UP000541109">
    <property type="component" value="Unassembled WGS sequence"/>
</dbReference>
<proteinExistence type="inferred from homology"/>
<evidence type="ECO:0000256" key="4">
    <source>
        <dbReference type="ARBA" id="ARBA00022692"/>
    </source>
</evidence>
<evidence type="ECO:0000256" key="3">
    <source>
        <dbReference type="ARBA" id="ARBA00022475"/>
    </source>
</evidence>
<feature type="transmembrane region" description="Helical" evidence="7">
    <location>
        <begin position="321"/>
        <end position="349"/>
    </location>
</feature>
<dbReference type="EMBL" id="JACFXV010000029">
    <property type="protein sequence ID" value="MBA5775714.1"/>
    <property type="molecule type" value="Genomic_DNA"/>
</dbReference>
<evidence type="ECO:0000256" key="6">
    <source>
        <dbReference type="ARBA" id="ARBA00023136"/>
    </source>
</evidence>
<accession>A0A839A9J5</accession>
<keyword evidence="7" id="KW-1005">Bacterial flagellum biogenesis</keyword>
<dbReference type="InterPro" id="IPR042193">
    <property type="entry name" value="FHIPEP_3"/>
</dbReference>
<dbReference type="Gene3D" id="1.10.8.540">
    <property type="entry name" value="FHIPEP family, domain 3"/>
    <property type="match status" value="1"/>
</dbReference>
<keyword evidence="7" id="KW-0653">Protein transport</keyword>
<dbReference type="AlphaFoldDB" id="A0A839A9J5"/>
<dbReference type="GO" id="GO:0044780">
    <property type="term" value="P:bacterial-type flagellum assembly"/>
    <property type="evidence" value="ECO:0007669"/>
    <property type="project" value="InterPro"/>
</dbReference>
<keyword evidence="5 7" id="KW-1133">Transmembrane helix</keyword>
<dbReference type="InterPro" id="IPR006301">
    <property type="entry name" value="FlhA"/>
</dbReference>
<organism evidence="8 9">
    <name type="scientific">Stappia albiluteola</name>
    <dbReference type="NCBI Taxonomy" id="2758565"/>
    <lineage>
        <taxon>Bacteria</taxon>
        <taxon>Pseudomonadati</taxon>
        <taxon>Pseudomonadota</taxon>
        <taxon>Alphaproteobacteria</taxon>
        <taxon>Hyphomicrobiales</taxon>
        <taxon>Stappiaceae</taxon>
        <taxon>Stappia</taxon>
    </lineage>
</organism>
<dbReference type="PANTHER" id="PTHR30161">
    <property type="entry name" value="FLAGELLAR EXPORT PROTEIN, MEMBRANE FLHA SUBUNIT-RELATED"/>
    <property type="match status" value="1"/>
</dbReference>
<dbReference type="GO" id="GO:0009306">
    <property type="term" value="P:protein secretion"/>
    <property type="evidence" value="ECO:0007669"/>
    <property type="project" value="InterPro"/>
</dbReference>
<evidence type="ECO:0000256" key="1">
    <source>
        <dbReference type="ARBA" id="ARBA00004651"/>
    </source>
</evidence>
<reference evidence="8 9" key="1">
    <citation type="submission" date="2020-07" db="EMBL/GenBank/DDBJ databases">
        <title>Stappia sp., F7233, whole genome shotgun sequencing project.</title>
        <authorList>
            <person name="Jiang S."/>
            <person name="Liu Z.W."/>
            <person name="Du Z.J."/>
        </authorList>
    </citation>
    <scope>NUCLEOTIDE SEQUENCE [LARGE SCALE GENOMIC DNA]</scope>
    <source>
        <strain evidence="8 9">F7233</strain>
    </source>
</reference>
<keyword evidence="7" id="KW-0813">Transport</keyword>
<name>A0A839A9J5_9HYPH</name>
<dbReference type="Pfam" id="PF00771">
    <property type="entry name" value="FHIPEP"/>
    <property type="match status" value="1"/>
</dbReference>
<evidence type="ECO:0000313" key="9">
    <source>
        <dbReference type="Proteomes" id="UP000541109"/>
    </source>
</evidence>
<keyword evidence="8" id="KW-0966">Cell projection</keyword>
<dbReference type="PIRSF" id="PIRSF005419">
    <property type="entry name" value="FlhA"/>
    <property type="match status" value="1"/>
</dbReference>
<evidence type="ECO:0000256" key="2">
    <source>
        <dbReference type="ARBA" id="ARBA00008835"/>
    </source>
</evidence>
<keyword evidence="4 7" id="KW-0812">Transmembrane</keyword>
<evidence type="ECO:0000313" key="8">
    <source>
        <dbReference type="EMBL" id="MBA5775714.1"/>
    </source>
</evidence>
<dbReference type="PROSITE" id="PS00994">
    <property type="entry name" value="FHIPEP"/>
    <property type="match status" value="1"/>
</dbReference>
<dbReference type="InterPro" id="IPR001712">
    <property type="entry name" value="T3SS_FHIPEP"/>
</dbReference>
<sequence>MTDVPVASDTPSNVKKVEAGAVRTGSPAFALPSISELWGTIRNGDLGLAFGVMVILVLLILPMPAVMLDMFLAISIVFSVLILMTGLFIQQPLEFSSFPTVLLIATMLRLALNLASTRLILANGHEGTSAAGHVIEAFGSFVMGGNFVIGIIVFAILVIVNFVVITKGSGRIAEVAARFTLDAMPGKQMAIDADLSAGLIDEQDARQRRKNLEDESAFFGAMDGASKFVRGDAIAGLLITFINIIAGIIIGVAQKELSFGDAAQTYTLLTIGDGLVSQIPALIVSTAAGILVSKAGVRGAADKALASQFTGYPKALGMSSFVMVVLAMLPGIPVVPFLGIAGLAGWLALRSGRQLKEQEVEKEVAKQIAEQPAAPAEPPISDALRMDELRIELGYALLPMINGNGPESDQLTEQIKALRRQIAGDMGVVMPPVRILDNIQLGANDYMIKVKEVEAGRGQIFPRHYMVMDPQGGQVKLPGTHTTEPTFGLPATWVEGQYREDAALRGYTVVDPATVLATHLTETIRTNIAELLSYADVQKLLKELPAEQGKLVEDIVPSQITISGIQRVLQAILNERISIRDLGTILEGIAEASGFSRNPATIAEHVRTRLARQICAANLAPGGYLPLVSLSPQWEQAFLESIVGDGEDRHLAMAPSRLQEFVKGVKDAFEAAAQAGEVPVLLTSAQTRPFVRSIVERFRAHTTVMSQAEIHSKVRLKTVGSV</sequence>
<comment type="caution">
    <text evidence="7">Lacks conserved residue(s) required for the propagation of feature annotation.</text>
</comment>
<comment type="function">
    <text evidence="7">Required for formation of the rod structure of the flagellar apparatus. Together with FliI and FliH, may constitute the export apparatus of flagellin.</text>
</comment>
<keyword evidence="6 7" id="KW-0472">Membrane</keyword>
<dbReference type="PANTHER" id="PTHR30161:SF1">
    <property type="entry name" value="FLAGELLAR BIOSYNTHESIS PROTEIN FLHA-RELATED"/>
    <property type="match status" value="1"/>
</dbReference>
<feature type="transmembrane region" description="Helical" evidence="7">
    <location>
        <begin position="70"/>
        <end position="89"/>
    </location>
</feature>
<dbReference type="Gene3D" id="3.40.50.12790">
    <property type="entry name" value="FHIPEP family, domain 4"/>
    <property type="match status" value="1"/>
</dbReference>
<dbReference type="InterPro" id="IPR025505">
    <property type="entry name" value="FHIPEP_CS"/>
</dbReference>
<evidence type="ECO:0000256" key="7">
    <source>
        <dbReference type="RuleBase" id="RU364093"/>
    </source>
</evidence>
<evidence type="ECO:0000256" key="5">
    <source>
        <dbReference type="ARBA" id="ARBA00022989"/>
    </source>
</evidence>
<dbReference type="InterPro" id="IPR042194">
    <property type="entry name" value="FHIPEP_1"/>
</dbReference>
<gene>
    <name evidence="7 8" type="primary">flhA</name>
    <name evidence="8" type="ORF">H2509_01090</name>
</gene>
<dbReference type="PRINTS" id="PR00949">
    <property type="entry name" value="TYPE3IMAPROT"/>
</dbReference>
<keyword evidence="9" id="KW-1185">Reference proteome</keyword>
<dbReference type="RefSeq" id="WP_182161437.1">
    <property type="nucleotide sequence ID" value="NZ_JACFXV010000029.1"/>
</dbReference>
<keyword evidence="3 7" id="KW-1003">Cell membrane</keyword>
<keyword evidence="7" id="KW-1006">Bacterial flagellum protein export</keyword>
<protein>
    <recommendedName>
        <fullName evidence="7">Flagellar biosynthesis protein FlhA</fullName>
    </recommendedName>
</protein>
<comment type="subcellular location">
    <subcellularLocation>
        <location evidence="1 7">Cell membrane</location>
        <topology evidence="1 7">Multi-pass membrane protein</topology>
    </subcellularLocation>
</comment>
<keyword evidence="8" id="KW-0282">Flagellum</keyword>
<keyword evidence="8" id="KW-0969">Cilium</keyword>
<feature type="transmembrane region" description="Helical" evidence="7">
    <location>
        <begin position="46"/>
        <end position="64"/>
    </location>
</feature>
<feature type="transmembrane region" description="Helical" evidence="7">
    <location>
        <begin position="141"/>
        <end position="164"/>
    </location>
</feature>
<dbReference type="GO" id="GO:0005886">
    <property type="term" value="C:plasma membrane"/>
    <property type="evidence" value="ECO:0007669"/>
    <property type="project" value="UniProtKB-SubCell"/>
</dbReference>
<comment type="caution">
    <text evidence="8">The sequence shown here is derived from an EMBL/GenBank/DDBJ whole genome shotgun (WGS) entry which is preliminary data.</text>
</comment>
<dbReference type="NCBIfam" id="TIGR01398">
    <property type="entry name" value="FlhA"/>
    <property type="match status" value="1"/>
</dbReference>
<dbReference type="InterPro" id="IPR042196">
    <property type="entry name" value="FHIPEP_4"/>
</dbReference>
<comment type="similarity">
    <text evidence="2 7">Belongs to the FHIPEP (flagella/HR/invasion proteins export pore) family.</text>
</comment>
<dbReference type="Gene3D" id="3.40.30.60">
    <property type="entry name" value="FHIPEP family, domain 1"/>
    <property type="match status" value="1"/>
</dbReference>
<feature type="transmembrane region" description="Helical" evidence="7">
    <location>
        <begin position="233"/>
        <end position="253"/>
    </location>
</feature>